<dbReference type="AlphaFoldDB" id="A0A6D2JKI5"/>
<dbReference type="PANTHER" id="PTHR33710:SF71">
    <property type="entry name" value="ENDONUCLEASE_EXONUCLEASE_PHOSPHATASE DOMAIN-CONTAINING PROTEIN"/>
    <property type="match status" value="1"/>
</dbReference>
<organism evidence="2 3">
    <name type="scientific">Microthlaspi erraticum</name>
    <dbReference type="NCBI Taxonomy" id="1685480"/>
    <lineage>
        <taxon>Eukaryota</taxon>
        <taxon>Viridiplantae</taxon>
        <taxon>Streptophyta</taxon>
        <taxon>Embryophyta</taxon>
        <taxon>Tracheophyta</taxon>
        <taxon>Spermatophyta</taxon>
        <taxon>Magnoliopsida</taxon>
        <taxon>eudicotyledons</taxon>
        <taxon>Gunneridae</taxon>
        <taxon>Pentapetalae</taxon>
        <taxon>rosids</taxon>
        <taxon>malvids</taxon>
        <taxon>Brassicales</taxon>
        <taxon>Brassicaceae</taxon>
        <taxon>Coluteocarpeae</taxon>
        <taxon>Microthlaspi</taxon>
    </lineage>
</organism>
<dbReference type="GO" id="GO:0003824">
    <property type="term" value="F:catalytic activity"/>
    <property type="evidence" value="ECO:0007669"/>
    <property type="project" value="InterPro"/>
</dbReference>
<dbReference type="Pfam" id="PF03372">
    <property type="entry name" value="Exo_endo_phos"/>
    <property type="match status" value="1"/>
</dbReference>
<evidence type="ECO:0000313" key="2">
    <source>
        <dbReference type="EMBL" id="CAA7040225.1"/>
    </source>
</evidence>
<dbReference type="InterPro" id="IPR036691">
    <property type="entry name" value="Endo/exonu/phosph_ase_sf"/>
</dbReference>
<reference evidence="2" key="1">
    <citation type="submission" date="2020-01" db="EMBL/GenBank/DDBJ databases">
        <authorList>
            <person name="Mishra B."/>
        </authorList>
    </citation>
    <scope>NUCLEOTIDE SEQUENCE [LARGE SCALE GENOMIC DNA]</scope>
</reference>
<dbReference type="PANTHER" id="PTHR33710">
    <property type="entry name" value="BNAC02G09200D PROTEIN"/>
    <property type="match status" value="1"/>
</dbReference>
<dbReference type="OrthoDB" id="1001388at2759"/>
<sequence length="193" mass="22377">MCRVHFPDILFLMETKNKLEVLAELHVALGYKWFRTIEPDGLSGGLAIFWKENLDVVVLLEDKNVLDMKITSGGRVWFLSCIYGNPNPKFRAEVWERVTRFGSSRKDAWCMIGDFNEILSNDEKIGGKVRHLSSFRQFQTFLQNCDMKELGSTGNKFTWRGVRNKQTIKCCLDRCVANPSWLSMFPSGHQWFL</sequence>
<dbReference type="Gene3D" id="3.60.10.10">
    <property type="entry name" value="Endonuclease/exonuclease/phosphatase"/>
    <property type="match status" value="1"/>
</dbReference>
<gene>
    <name evidence="2" type="ORF">MERR_LOCUS27460</name>
</gene>
<comment type="caution">
    <text evidence="2">The sequence shown here is derived from an EMBL/GenBank/DDBJ whole genome shotgun (WGS) entry which is preliminary data.</text>
</comment>
<keyword evidence="3" id="KW-1185">Reference proteome</keyword>
<accession>A0A6D2JKI5</accession>
<name>A0A6D2JKI5_9BRAS</name>
<dbReference type="EMBL" id="CACVBM020001225">
    <property type="protein sequence ID" value="CAA7040225.1"/>
    <property type="molecule type" value="Genomic_DNA"/>
</dbReference>
<dbReference type="SUPFAM" id="SSF56219">
    <property type="entry name" value="DNase I-like"/>
    <property type="match status" value="1"/>
</dbReference>
<proteinExistence type="predicted"/>
<dbReference type="InterPro" id="IPR005135">
    <property type="entry name" value="Endo/exonuclease/phosphatase"/>
</dbReference>
<evidence type="ECO:0000313" key="3">
    <source>
        <dbReference type="Proteomes" id="UP000467841"/>
    </source>
</evidence>
<feature type="domain" description="Endonuclease/exonuclease/phosphatase" evidence="1">
    <location>
        <begin position="3"/>
        <end position="181"/>
    </location>
</feature>
<evidence type="ECO:0000259" key="1">
    <source>
        <dbReference type="Pfam" id="PF03372"/>
    </source>
</evidence>
<protein>
    <recommendedName>
        <fullName evidence="1">Endonuclease/exonuclease/phosphatase domain-containing protein</fullName>
    </recommendedName>
</protein>
<dbReference type="Proteomes" id="UP000467841">
    <property type="component" value="Unassembled WGS sequence"/>
</dbReference>